<evidence type="ECO:0000313" key="3">
    <source>
        <dbReference type="Proteomes" id="UP000244013"/>
    </source>
</evidence>
<feature type="transmembrane region" description="Helical" evidence="1">
    <location>
        <begin position="37"/>
        <end position="60"/>
    </location>
</feature>
<comment type="caution">
    <text evidence="2">The sequence shown here is derived from an EMBL/GenBank/DDBJ whole genome shotgun (WGS) entry which is preliminary data.</text>
</comment>
<keyword evidence="1" id="KW-0472">Membrane</keyword>
<evidence type="ECO:0000313" key="2">
    <source>
        <dbReference type="EMBL" id="PTW46399.1"/>
    </source>
</evidence>
<dbReference type="OrthoDB" id="7585952at2"/>
<keyword evidence="1" id="KW-0812">Transmembrane</keyword>
<dbReference type="Proteomes" id="UP000244013">
    <property type="component" value="Unassembled WGS sequence"/>
</dbReference>
<dbReference type="AlphaFoldDB" id="A0A2T5U4F0"/>
<keyword evidence="1" id="KW-1133">Transmembrane helix</keyword>
<organism evidence="2 3">
    <name type="scientific">Sphingomonas faeni</name>
    <dbReference type="NCBI Taxonomy" id="185950"/>
    <lineage>
        <taxon>Bacteria</taxon>
        <taxon>Pseudomonadati</taxon>
        <taxon>Pseudomonadota</taxon>
        <taxon>Alphaproteobacteria</taxon>
        <taxon>Sphingomonadales</taxon>
        <taxon>Sphingomonadaceae</taxon>
        <taxon>Sphingomonas</taxon>
    </lineage>
</organism>
<dbReference type="RefSeq" id="WP_107954465.1">
    <property type="nucleotide sequence ID" value="NZ_QAYE01000005.1"/>
</dbReference>
<protein>
    <submittedName>
        <fullName evidence="2">Uncharacterized protein</fullName>
    </submittedName>
</protein>
<dbReference type="GeneID" id="91006234"/>
<evidence type="ECO:0000256" key="1">
    <source>
        <dbReference type="SAM" id="Phobius"/>
    </source>
</evidence>
<reference evidence="2 3" key="1">
    <citation type="submission" date="2018-04" db="EMBL/GenBank/DDBJ databases">
        <title>Genomic Encyclopedia of Type Strains, Phase III (KMG-III): the genomes of soil and plant-associated and newly described type strains.</title>
        <authorList>
            <person name="Whitman W."/>
        </authorList>
    </citation>
    <scope>NUCLEOTIDE SEQUENCE [LARGE SCALE GENOMIC DNA]</scope>
    <source>
        <strain evidence="2 3">MA-olki</strain>
    </source>
</reference>
<sequence>MKTPTHPDRTETRQAPAAKVSIRIGKRTTFDASVTTVGLLSVGALVSSILLSSAVIVAAAGRKAARRPLALPDHTKTDG</sequence>
<proteinExistence type="predicted"/>
<accession>A0A2T5U4F0</accession>
<name>A0A2T5U4F0_9SPHN</name>
<dbReference type="EMBL" id="QAYE01000005">
    <property type="protein sequence ID" value="PTW46399.1"/>
    <property type="molecule type" value="Genomic_DNA"/>
</dbReference>
<gene>
    <name evidence="2" type="ORF">C8J25_105179</name>
</gene>